<feature type="transmembrane region" description="Helical" evidence="1">
    <location>
        <begin position="46"/>
        <end position="76"/>
    </location>
</feature>
<evidence type="ECO:0000256" key="1">
    <source>
        <dbReference type="SAM" id="Phobius"/>
    </source>
</evidence>
<dbReference type="RefSeq" id="WP_013755167.1">
    <property type="nucleotide sequence ID" value="NZ_BMZC01000022.1"/>
</dbReference>
<reference evidence="2 3" key="1">
    <citation type="journal article" date="2014" name="Int. J. Syst. Evol. Microbiol.">
        <title>Complete genome sequence of Corynebacterium casei LMG S-19264T (=DSM 44701T), isolated from a smear-ripened cheese.</title>
        <authorList>
            <consortium name="US DOE Joint Genome Institute (JGI-PGF)"/>
            <person name="Walter F."/>
            <person name="Albersmeier A."/>
            <person name="Kalinowski J."/>
            <person name="Ruckert C."/>
        </authorList>
    </citation>
    <scope>NUCLEOTIDE SEQUENCE [LARGE SCALE GENOMIC DNA]</scope>
    <source>
        <strain evidence="2 3">KCTC 32337</strain>
    </source>
</reference>
<keyword evidence="1" id="KW-1133">Transmembrane helix</keyword>
<keyword evidence="1" id="KW-0472">Membrane</keyword>
<keyword evidence="1" id="KW-0812">Transmembrane</keyword>
<protein>
    <submittedName>
        <fullName evidence="2">Uncharacterized protein</fullName>
    </submittedName>
</protein>
<proteinExistence type="predicted"/>
<feature type="transmembrane region" description="Helical" evidence="1">
    <location>
        <begin position="7"/>
        <end position="26"/>
    </location>
</feature>
<sequence>MEFLSPIQLLILVLIVAALVIQIIAFKKGKFVEVDYSSNQRLSIAISVAAPLIFWAVFTTHYFLIAFGIAIGAACYQRKKWYKFK</sequence>
<evidence type="ECO:0000313" key="3">
    <source>
        <dbReference type="Proteomes" id="UP000622604"/>
    </source>
</evidence>
<organism evidence="2 3">
    <name type="scientific">Paraglaciecola chathamensis</name>
    <dbReference type="NCBI Taxonomy" id="368405"/>
    <lineage>
        <taxon>Bacteria</taxon>
        <taxon>Pseudomonadati</taxon>
        <taxon>Pseudomonadota</taxon>
        <taxon>Gammaproteobacteria</taxon>
        <taxon>Alteromonadales</taxon>
        <taxon>Alteromonadaceae</taxon>
        <taxon>Paraglaciecola</taxon>
    </lineage>
</organism>
<dbReference type="Proteomes" id="UP000622604">
    <property type="component" value="Unassembled WGS sequence"/>
</dbReference>
<name>A0A8H9IKX8_9ALTE</name>
<dbReference type="AlphaFoldDB" id="A0A8H9IKX8"/>
<gene>
    <name evidence="2" type="ORF">GCM10011274_45650</name>
</gene>
<dbReference type="EMBL" id="BMZC01000022">
    <property type="protein sequence ID" value="GGZ82806.1"/>
    <property type="molecule type" value="Genomic_DNA"/>
</dbReference>
<comment type="caution">
    <text evidence="2">The sequence shown here is derived from an EMBL/GenBank/DDBJ whole genome shotgun (WGS) entry which is preliminary data.</text>
</comment>
<accession>A0A8H9IKX8</accession>
<evidence type="ECO:0000313" key="2">
    <source>
        <dbReference type="EMBL" id="GGZ82806.1"/>
    </source>
</evidence>